<comment type="similarity">
    <text evidence="8">Belongs to the TDD superfamily. DTWD1 family.</text>
</comment>
<keyword evidence="6" id="KW-0539">Nucleus</keyword>
<feature type="compositionally biased region" description="Basic and acidic residues" evidence="12">
    <location>
        <begin position="318"/>
        <end position="328"/>
    </location>
</feature>
<evidence type="ECO:0000313" key="14">
    <source>
        <dbReference type="EMBL" id="KAF5838436.1"/>
    </source>
</evidence>
<evidence type="ECO:0000256" key="2">
    <source>
        <dbReference type="ARBA" id="ARBA00012386"/>
    </source>
</evidence>
<evidence type="ECO:0000256" key="5">
    <source>
        <dbReference type="ARBA" id="ARBA00022694"/>
    </source>
</evidence>
<keyword evidence="4" id="KW-0949">S-adenosyl-L-methionine</keyword>
<dbReference type="InterPro" id="IPR005636">
    <property type="entry name" value="DTW"/>
</dbReference>
<dbReference type="EC" id="2.5.1.25" evidence="2"/>
<sequence>MQAAAGDGPRADIEQYPTTLDACPPFDASRAVVLYPSDDAVDVGQLEPNSIDRVFIIDSKWKESKEMMKHPSLSGVRRVRLKDARSAFWRFHTAGVGEEGLCTIECLFFFLRALVEQGKIFPPASSAAAGTPLSRQAAPSSMPPQEAALASAPPTAAGAAPSSIPVLASAPSAAAPAAPSSIPSQEATLVSSSIPVHEAASPASALAPSAATPALESAAAAPAPAPPSLAPGAAPSAEAQALPAATPTLELAAAPAASAPSLAPTAALSAAVQAPSAAVPSARAALRDPVAPSLDHQNRQRDGAEGEGAAKDAATCTEDQREQPSKGYDPHAFDDLLWLFCCQHNHVSKIAAQRLEQHKAKKAQSLSPVPEVTGHSQSVNKRRKKK</sequence>
<protein>
    <recommendedName>
        <fullName evidence="9">tRNA-uridine aminocarboxypropyltransferase 1</fullName>
        <ecNumber evidence="2">2.5.1.25</ecNumber>
    </recommendedName>
    <alternativeName>
        <fullName evidence="10">DTW domain-containing protein 1</fullName>
    </alternativeName>
</protein>
<evidence type="ECO:0000256" key="8">
    <source>
        <dbReference type="ARBA" id="ARBA00038290"/>
    </source>
</evidence>
<evidence type="ECO:0000256" key="7">
    <source>
        <dbReference type="ARBA" id="ARBA00037050"/>
    </source>
</evidence>
<evidence type="ECO:0000256" key="1">
    <source>
        <dbReference type="ARBA" id="ARBA00004123"/>
    </source>
</evidence>
<evidence type="ECO:0000256" key="11">
    <source>
        <dbReference type="ARBA" id="ARBA00048718"/>
    </source>
</evidence>
<feature type="domain" description="DTW" evidence="13">
    <location>
        <begin position="26"/>
        <end position="117"/>
    </location>
</feature>
<feature type="region of interest" description="Disordered" evidence="12">
    <location>
        <begin position="126"/>
        <end position="162"/>
    </location>
</feature>
<dbReference type="PANTHER" id="PTHR15627">
    <property type="entry name" value="NATURAL KILLER CELL-SPECIFIC ANTIGEN KLIP1"/>
    <property type="match status" value="1"/>
</dbReference>
<evidence type="ECO:0000313" key="15">
    <source>
        <dbReference type="Proteomes" id="UP000815325"/>
    </source>
</evidence>
<evidence type="ECO:0000256" key="6">
    <source>
        <dbReference type="ARBA" id="ARBA00023242"/>
    </source>
</evidence>
<dbReference type="PANTHER" id="PTHR15627:SF8">
    <property type="entry name" value="TRNA-URIDINE AMINOCARBOXYPROPYLTRANSFERASE 1"/>
    <property type="match status" value="1"/>
</dbReference>
<comment type="subcellular location">
    <subcellularLocation>
        <location evidence="1">Nucleus</location>
    </subcellularLocation>
</comment>
<comment type="function">
    <text evidence="7">Catalyzes the formation of 3-(3-amino-3-carboxypropyl)uridine (acp3U) at position 20 in the D-loop of several cytoplasmic tRNAs (acp3U(20)).</text>
</comment>
<dbReference type="EMBL" id="MU069579">
    <property type="protein sequence ID" value="KAF5838436.1"/>
    <property type="molecule type" value="Genomic_DNA"/>
</dbReference>
<gene>
    <name evidence="14" type="ORF">DUNSADRAFT_2904</name>
</gene>
<feature type="region of interest" description="Disordered" evidence="12">
    <location>
        <begin position="217"/>
        <end position="240"/>
    </location>
</feature>
<feature type="region of interest" description="Disordered" evidence="12">
    <location>
        <begin position="355"/>
        <end position="386"/>
    </location>
</feature>
<comment type="caution">
    <text evidence="14">The sequence shown here is derived from an EMBL/GenBank/DDBJ whole genome shotgun (WGS) entry which is preliminary data.</text>
</comment>
<feature type="compositionally biased region" description="Low complexity" evidence="12">
    <location>
        <begin position="230"/>
        <end position="240"/>
    </location>
</feature>
<feature type="compositionally biased region" description="Basic and acidic residues" evidence="12">
    <location>
        <begin position="296"/>
        <end position="310"/>
    </location>
</feature>
<dbReference type="Proteomes" id="UP000815325">
    <property type="component" value="Unassembled WGS sequence"/>
</dbReference>
<dbReference type="InterPro" id="IPR051521">
    <property type="entry name" value="tRNA_Mod/Golgi_Maint"/>
</dbReference>
<comment type="catalytic activity">
    <reaction evidence="11">
        <text>a uridine in tRNA + S-adenosyl-L-methionine = a 3-[(3S)-3-amino-3-carboxypropyl]uridine in tRNA + S-methyl-5'-thioadenosine + H(+)</text>
        <dbReference type="Rhea" id="RHEA:62432"/>
        <dbReference type="Rhea" id="RHEA-COMP:13339"/>
        <dbReference type="Rhea" id="RHEA-COMP:16092"/>
        <dbReference type="ChEBI" id="CHEBI:15378"/>
        <dbReference type="ChEBI" id="CHEBI:17509"/>
        <dbReference type="ChEBI" id="CHEBI:59789"/>
        <dbReference type="ChEBI" id="CHEBI:65315"/>
        <dbReference type="ChEBI" id="CHEBI:82930"/>
        <dbReference type="EC" id="2.5.1.25"/>
    </reaction>
</comment>
<name>A0ABQ7GUZ3_DUNSA</name>
<reference evidence="14" key="1">
    <citation type="submission" date="2017-08" db="EMBL/GenBank/DDBJ databases">
        <authorList>
            <person name="Polle J.E."/>
            <person name="Barry K."/>
            <person name="Cushman J."/>
            <person name="Schmutz J."/>
            <person name="Tran D."/>
            <person name="Hathwaick L.T."/>
            <person name="Yim W.C."/>
            <person name="Jenkins J."/>
            <person name="Mckie-Krisberg Z.M."/>
            <person name="Prochnik S."/>
            <person name="Lindquist E."/>
            <person name="Dockter R.B."/>
            <person name="Adam C."/>
            <person name="Molina H."/>
            <person name="Bunkerborg J."/>
            <person name="Jin E."/>
            <person name="Buchheim M."/>
            <person name="Magnuson J."/>
        </authorList>
    </citation>
    <scope>NUCLEOTIDE SEQUENCE</scope>
    <source>
        <strain evidence="14">CCAP 19/18</strain>
    </source>
</reference>
<keyword evidence="3" id="KW-0808">Transferase</keyword>
<evidence type="ECO:0000256" key="4">
    <source>
        <dbReference type="ARBA" id="ARBA00022691"/>
    </source>
</evidence>
<dbReference type="Pfam" id="PF03942">
    <property type="entry name" value="DTW"/>
    <property type="match status" value="1"/>
</dbReference>
<keyword evidence="15" id="KW-1185">Reference proteome</keyword>
<evidence type="ECO:0000256" key="12">
    <source>
        <dbReference type="SAM" id="MobiDB-lite"/>
    </source>
</evidence>
<proteinExistence type="inferred from homology"/>
<evidence type="ECO:0000256" key="10">
    <source>
        <dbReference type="ARBA" id="ARBA00042508"/>
    </source>
</evidence>
<evidence type="ECO:0000259" key="13">
    <source>
        <dbReference type="Pfam" id="PF03942"/>
    </source>
</evidence>
<organism evidence="14 15">
    <name type="scientific">Dunaliella salina</name>
    <name type="common">Green alga</name>
    <name type="synonym">Protococcus salinus</name>
    <dbReference type="NCBI Taxonomy" id="3046"/>
    <lineage>
        <taxon>Eukaryota</taxon>
        <taxon>Viridiplantae</taxon>
        <taxon>Chlorophyta</taxon>
        <taxon>core chlorophytes</taxon>
        <taxon>Chlorophyceae</taxon>
        <taxon>CS clade</taxon>
        <taxon>Chlamydomonadales</taxon>
        <taxon>Dunaliellaceae</taxon>
        <taxon>Dunaliella</taxon>
    </lineage>
</organism>
<feature type="compositionally biased region" description="Low complexity" evidence="12">
    <location>
        <begin position="147"/>
        <end position="162"/>
    </location>
</feature>
<accession>A0ABQ7GUZ3</accession>
<evidence type="ECO:0000256" key="9">
    <source>
        <dbReference type="ARBA" id="ARBA00039242"/>
    </source>
</evidence>
<keyword evidence="5" id="KW-0819">tRNA processing</keyword>
<feature type="region of interest" description="Disordered" evidence="12">
    <location>
        <begin position="283"/>
        <end position="328"/>
    </location>
</feature>
<evidence type="ECO:0000256" key="3">
    <source>
        <dbReference type="ARBA" id="ARBA00022679"/>
    </source>
</evidence>